<keyword evidence="2" id="KW-1185">Reference proteome</keyword>
<dbReference type="EMBL" id="ABOX02000054">
    <property type="protein sequence ID" value="EEF57897.1"/>
    <property type="molecule type" value="Genomic_DNA"/>
</dbReference>
<protein>
    <submittedName>
        <fullName evidence="1">Uncharacterized protein</fullName>
    </submittedName>
</protein>
<name>B9XQH2_PEDPL</name>
<evidence type="ECO:0000313" key="1">
    <source>
        <dbReference type="EMBL" id="EEF57897.1"/>
    </source>
</evidence>
<organism evidence="1 2">
    <name type="scientific">Pedosphaera parvula (strain Ellin514)</name>
    <dbReference type="NCBI Taxonomy" id="320771"/>
    <lineage>
        <taxon>Bacteria</taxon>
        <taxon>Pseudomonadati</taxon>
        <taxon>Verrucomicrobiota</taxon>
        <taxon>Pedosphaerae</taxon>
        <taxon>Pedosphaerales</taxon>
        <taxon>Pedosphaeraceae</taxon>
        <taxon>Pedosphaera</taxon>
    </lineage>
</organism>
<dbReference type="Proteomes" id="UP000003688">
    <property type="component" value="Unassembled WGS sequence"/>
</dbReference>
<comment type="caution">
    <text evidence="1">The sequence shown here is derived from an EMBL/GenBank/DDBJ whole genome shotgun (WGS) entry which is preliminary data.</text>
</comment>
<dbReference type="STRING" id="320771.Cflav_PD0847"/>
<reference evidence="1 2" key="1">
    <citation type="journal article" date="2011" name="J. Bacteriol.">
        <title>Genome sequence of 'Pedosphaera parvula' Ellin514, an aerobic Verrucomicrobial isolate from pasture soil.</title>
        <authorList>
            <person name="Kant R."/>
            <person name="van Passel M.W."/>
            <person name="Sangwan P."/>
            <person name="Palva A."/>
            <person name="Lucas S."/>
            <person name="Copeland A."/>
            <person name="Lapidus A."/>
            <person name="Glavina Del Rio T."/>
            <person name="Dalin E."/>
            <person name="Tice H."/>
            <person name="Bruce D."/>
            <person name="Goodwin L."/>
            <person name="Pitluck S."/>
            <person name="Chertkov O."/>
            <person name="Larimer F.W."/>
            <person name="Land M.L."/>
            <person name="Hauser L."/>
            <person name="Brettin T.S."/>
            <person name="Detter J.C."/>
            <person name="Han S."/>
            <person name="de Vos W.M."/>
            <person name="Janssen P.H."/>
            <person name="Smidt H."/>
        </authorList>
    </citation>
    <scope>NUCLEOTIDE SEQUENCE [LARGE SCALE GENOMIC DNA]</scope>
    <source>
        <strain evidence="1 2">Ellin514</strain>
    </source>
</reference>
<gene>
    <name evidence="1" type="ORF">Cflav_PD0847</name>
</gene>
<proteinExistence type="predicted"/>
<dbReference type="AlphaFoldDB" id="B9XQH2"/>
<accession>B9XQH2</accession>
<sequence length="37" mass="4374" precursor="true">MRNDQDLLSKYAHDEGKFFDLHFTHSLQSKPKLKLNA</sequence>
<evidence type="ECO:0000313" key="2">
    <source>
        <dbReference type="Proteomes" id="UP000003688"/>
    </source>
</evidence>